<organism evidence="2 3">
    <name type="scientific">Corynebacterium hansenii</name>
    <dbReference type="NCBI Taxonomy" id="394964"/>
    <lineage>
        <taxon>Bacteria</taxon>
        <taxon>Bacillati</taxon>
        <taxon>Actinomycetota</taxon>
        <taxon>Actinomycetes</taxon>
        <taxon>Mycobacteriales</taxon>
        <taxon>Corynebacteriaceae</taxon>
        <taxon>Corynebacterium</taxon>
    </lineage>
</organism>
<dbReference type="InterPro" id="IPR050662">
    <property type="entry name" value="Sec-metab_biosynth-thioest"/>
</dbReference>
<dbReference type="PANTHER" id="PTHR23131">
    <property type="entry name" value="ENDORIBONUCLEASE LACTB2"/>
    <property type="match status" value="1"/>
</dbReference>
<name>A0ABV7ZL94_9CORY</name>
<dbReference type="PANTHER" id="PTHR23131:SF0">
    <property type="entry name" value="ENDORIBONUCLEASE LACTB2"/>
    <property type="match status" value="1"/>
</dbReference>
<accession>A0ABV7ZL94</accession>
<dbReference type="Gene3D" id="1.10.10.10">
    <property type="entry name" value="Winged helix-like DNA-binding domain superfamily/Winged helix DNA-binding domain"/>
    <property type="match status" value="1"/>
</dbReference>
<evidence type="ECO:0000259" key="1">
    <source>
        <dbReference type="SMART" id="SM00849"/>
    </source>
</evidence>
<evidence type="ECO:0000313" key="2">
    <source>
        <dbReference type="EMBL" id="MFC3849318.1"/>
    </source>
</evidence>
<dbReference type="InterPro" id="IPR001279">
    <property type="entry name" value="Metallo-B-lactamas"/>
</dbReference>
<keyword evidence="3" id="KW-1185">Reference proteome</keyword>
<proteinExistence type="predicted"/>
<dbReference type="InterPro" id="IPR036388">
    <property type="entry name" value="WH-like_DNA-bd_sf"/>
</dbReference>
<protein>
    <submittedName>
        <fullName evidence="2">MBL fold metallo-hydrolase</fullName>
    </submittedName>
</protein>
<dbReference type="CDD" id="cd16278">
    <property type="entry name" value="metallo-hydrolase-like_MBL-fold"/>
    <property type="match status" value="1"/>
</dbReference>
<comment type="caution">
    <text evidence="2">The sequence shown here is derived from an EMBL/GenBank/DDBJ whole genome shotgun (WGS) entry which is preliminary data.</text>
</comment>
<dbReference type="SUPFAM" id="SSF56281">
    <property type="entry name" value="Metallo-hydrolase/oxidoreductase"/>
    <property type="match status" value="1"/>
</dbReference>
<feature type="domain" description="Metallo-beta-lactamase" evidence="1">
    <location>
        <begin position="31"/>
        <end position="199"/>
    </location>
</feature>
<gene>
    <name evidence="2" type="ORF">ACFORJ_03930</name>
</gene>
<dbReference type="Proteomes" id="UP001595751">
    <property type="component" value="Unassembled WGS sequence"/>
</dbReference>
<dbReference type="EMBL" id="JBHRZN010000001">
    <property type="protein sequence ID" value="MFC3849318.1"/>
    <property type="molecule type" value="Genomic_DNA"/>
</dbReference>
<dbReference type="RefSeq" id="WP_290290949.1">
    <property type="nucleotide sequence ID" value="NZ_CP047211.1"/>
</dbReference>
<reference evidence="3" key="1">
    <citation type="journal article" date="2019" name="Int. J. Syst. Evol. Microbiol.">
        <title>The Global Catalogue of Microorganisms (GCM) 10K type strain sequencing project: providing services to taxonomists for standard genome sequencing and annotation.</title>
        <authorList>
            <consortium name="The Broad Institute Genomics Platform"/>
            <consortium name="The Broad Institute Genome Sequencing Center for Infectious Disease"/>
            <person name="Wu L."/>
            <person name="Ma J."/>
        </authorList>
    </citation>
    <scope>NUCLEOTIDE SEQUENCE [LARGE SCALE GENOMIC DNA]</scope>
    <source>
        <strain evidence="3">CCUG 53252</strain>
    </source>
</reference>
<dbReference type="Pfam" id="PF00753">
    <property type="entry name" value="Lactamase_B"/>
    <property type="match status" value="1"/>
</dbReference>
<sequence>MEHPAYSQLRPITESVGVVLCPNPSYSSLEGTNAYVIRAEGDERSIVVDPGPEDEGHLNVLHRFAGDVALILLTHRHEDHSDGAHRFRQLTGAPVRAFDERYCSSDAEPLKDGERIVLDGITPQVEVVSTPGHTADSVCFFVHTGDGGDEDVEGIMTGDTIAGRHTTMISETDGDLGEYIKTLHLLQDRGDGVRLLPGHGEDLPDITVMTKKYIERREQRLTQVKEALEKLGEDATVGQIVDEIYTDVDPVLRHAAEQSTRVTMRYLEAQ</sequence>
<dbReference type="Gene3D" id="3.60.15.10">
    <property type="entry name" value="Ribonuclease Z/Hydroxyacylglutathione hydrolase-like"/>
    <property type="match status" value="1"/>
</dbReference>
<dbReference type="SMART" id="SM00849">
    <property type="entry name" value="Lactamase_B"/>
    <property type="match status" value="1"/>
</dbReference>
<evidence type="ECO:0000313" key="3">
    <source>
        <dbReference type="Proteomes" id="UP001595751"/>
    </source>
</evidence>
<dbReference type="InterPro" id="IPR036866">
    <property type="entry name" value="RibonucZ/Hydroxyglut_hydro"/>
</dbReference>